<evidence type="ECO:0000313" key="1">
    <source>
        <dbReference type="EMBL" id="GKX67969.1"/>
    </source>
</evidence>
<sequence>MINFDKLLKYMFFCHRLPERSFFYKGRQFPICARCTGILVGYLLGIIYILSFKTLHIVIEFSLMVPLLIDGTGQYLGYFTSTNSRRFITGILAGISTICLFRLAGVLGLESGHAFYHLIAK</sequence>
<proteinExistence type="predicted"/>
<name>A0ACB5RFV5_9CLOT</name>
<organism evidence="1 2">
    <name type="scientific">Inconstantimicrobium mannanitabidum</name>
    <dbReference type="NCBI Taxonomy" id="1604901"/>
    <lineage>
        <taxon>Bacteria</taxon>
        <taxon>Bacillati</taxon>
        <taxon>Bacillota</taxon>
        <taxon>Clostridia</taxon>
        <taxon>Eubacteriales</taxon>
        <taxon>Clostridiaceae</taxon>
        <taxon>Inconstantimicrobium</taxon>
    </lineage>
</organism>
<protein>
    <submittedName>
        <fullName evidence="1">Uncharacterized protein</fullName>
    </submittedName>
</protein>
<comment type="caution">
    <text evidence="1">The sequence shown here is derived from an EMBL/GenBank/DDBJ whole genome shotgun (WGS) entry which is preliminary data.</text>
</comment>
<gene>
    <name evidence="1" type="ORF">rsdtw13_32270</name>
</gene>
<dbReference type="Proteomes" id="UP001058074">
    <property type="component" value="Unassembled WGS sequence"/>
</dbReference>
<reference evidence="1" key="1">
    <citation type="journal article" date="2025" name="Int. J. Syst. Evol. Microbiol.">
        <title>Inconstantimicrobium mannanitabidum sp. nov., a novel member of the family Clostridiaceae isolated from anoxic soil under the treatment of reductive soil disinfestation.</title>
        <authorList>
            <person name="Ueki A."/>
            <person name="Tonouchi A."/>
            <person name="Honma S."/>
            <person name="Kaku N."/>
            <person name="Ueki K."/>
        </authorList>
    </citation>
    <scope>NUCLEOTIDE SEQUENCE</scope>
    <source>
        <strain evidence="1">TW13</strain>
    </source>
</reference>
<evidence type="ECO:0000313" key="2">
    <source>
        <dbReference type="Proteomes" id="UP001058074"/>
    </source>
</evidence>
<keyword evidence="2" id="KW-1185">Reference proteome</keyword>
<dbReference type="EMBL" id="BROD01000001">
    <property type="protein sequence ID" value="GKX67969.1"/>
    <property type="molecule type" value="Genomic_DNA"/>
</dbReference>
<accession>A0ACB5RFV5</accession>